<keyword evidence="2" id="KW-1185">Reference proteome</keyword>
<evidence type="ECO:0000313" key="1">
    <source>
        <dbReference type="EMBL" id="KPM31960.1"/>
    </source>
</evidence>
<dbReference type="RefSeq" id="WP_262485530.1">
    <property type="nucleotide sequence ID" value="NZ_LDJX01000003.1"/>
</dbReference>
<gene>
    <name evidence="1" type="ORF">I595_1608</name>
</gene>
<name>A0A0P7AJH6_9FLAO</name>
<evidence type="ECO:0000313" key="2">
    <source>
        <dbReference type="Proteomes" id="UP000050280"/>
    </source>
</evidence>
<accession>A0A0P7AJH6</accession>
<proteinExistence type="predicted"/>
<protein>
    <submittedName>
        <fullName evidence="1">Uncharacterized protein</fullName>
    </submittedName>
</protein>
<dbReference type="Proteomes" id="UP000050280">
    <property type="component" value="Unassembled WGS sequence"/>
</dbReference>
<dbReference type="EMBL" id="LDJX01000003">
    <property type="protein sequence ID" value="KPM31960.1"/>
    <property type="molecule type" value="Genomic_DNA"/>
</dbReference>
<sequence length="44" mass="5069">MDYALVLSRTNRQPQLDALFNKLGTIPYVMKKHTLPLLSVLKQL</sequence>
<comment type="caution">
    <text evidence="1">The sequence shown here is derived from an EMBL/GenBank/DDBJ whole genome shotgun (WGS) entry which is preliminary data.</text>
</comment>
<reference evidence="1 2" key="1">
    <citation type="submission" date="2015-09" db="EMBL/GenBank/DDBJ databases">
        <title>Genome sequence of the marine flavobacterium Croceitalea dokdonensis DOKDO 023 that contains proton- and sodium-pumping rhodopsins.</title>
        <authorList>
            <person name="Kwon S.-K."/>
            <person name="Lee H.K."/>
            <person name="Kwak M.-J."/>
            <person name="Kim J.F."/>
        </authorList>
    </citation>
    <scope>NUCLEOTIDE SEQUENCE [LARGE SCALE GENOMIC DNA]</scope>
    <source>
        <strain evidence="1 2">DOKDO 023</strain>
    </source>
</reference>
<organism evidence="1 2">
    <name type="scientific">Croceitalea dokdonensis DOKDO 023</name>
    <dbReference type="NCBI Taxonomy" id="1300341"/>
    <lineage>
        <taxon>Bacteria</taxon>
        <taxon>Pseudomonadati</taxon>
        <taxon>Bacteroidota</taxon>
        <taxon>Flavobacteriia</taxon>
        <taxon>Flavobacteriales</taxon>
        <taxon>Flavobacteriaceae</taxon>
        <taxon>Croceitalea</taxon>
    </lineage>
</organism>
<dbReference type="AlphaFoldDB" id="A0A0P7AJH6"/>